<dbReference type="GO" id="GO:0008289">
    <property type="term" value="F:lipid binding"/>
    <property type="evidence" value="ECO:0007669"/>
    <property type="project" value="InterPro"/>
</dbReference>
<dbReference type="Gene3D" id="1.10.110.10">
    <property type="entry name" value="Plant lipid-transfer and hydrophobic proteins"/>
    <property type="match status" value="1"/>
</dbReference>
<keyword evidence="8" id="KW-1185">Reference proteome</keyword>
<evidence type="ECO:0000313" key="8">
    <source>
        <dbReference type="Proteomes" id="UP000228380"/>
    </source>
</evidence>
<feature type="compositionally biased region" description="Pro residues" evidence="5">
    <location>
        <begin position="131"/>
        <end position="156"/>
    </location>
</feature>
<organism evidence="8 9">
    <name type="scientific">Phoenix dactylifera</name>
    <name type="common">Date palm</name>
    <dbReference type="NCBI Taxonomy" id="42345"/>
    <lineage>
        <taxon>Eukaryota</taxon>
        <taxon>Viridiplantae</taxon>
        <taxon>Streptophyta</taxon>
        <taxon>Embryophyta</taxon>
        <taxon>Tracheophyta</taxon>
        <taxon>Spermatophyta</taxon>
        <taxon>Magnoliopsida</taxon>
        <taxon>Liliopsida</taxon>
        <taxon>Arecaceae</taxon>
        <taxon>Coryphoideae</taxon>
        <taxon>Phoeniceae</taxon>
        <taxon>Phoenix</taxon>
    </lineage>
</organism>
<dbReference type="SUPFAM" id="SSF47699">
    <property type="entry name" value="Bifunctional inhibitor/lipid-transfer protein/seed storage 2S albumin"/>
    <property type="match status" value="1"/>
</dbReference>
<evidence type="ECO:0000256" key="5">
    <source>
        <dbReference type="SAM" id="MobiDB-lite"/>
    </source>
</evidence>
<dbReference type="InterPro" id="IPR036312">
    <property type="entry name" value="Bifun_inhib/LTP/seed_sf"/>
</dbReference>
<keyword evidence="4" id="KW-0325">Glycoprotein</keyword>
<feature type="region of interest" description="Disordered" evidence="5">
    <location>
        <begin position="129"/>
        <end position="165"/>
    </location>
</feature>
<dbReference type="OrthoDB" id="1914452at2759"/>
<dbReference type="RefSeq" id="XP_008776783.2">
    <property type="nucleotide sequence ID" value="XM_008778561.3"/>
</dbReference>
<comment type="similarity">
    <text evidence="1">Belongs to the plant LTP family.</text>
</comment>
<dbReference type="InterPro" id="IPR043325">
    <property type="entry name" value="LTSS"/>
</dbReference>
<dbReference type="Proteomes" id="UP000228380">
    <property type="component" value="Chromosome 4"/>
</dbReference>
<dbReference type="PANTHER" id="PTHR33044">
    <property type="entry name" value="BIFUNCTIONAL INHIBITOR/LIPID-TRANSFER PROTEIN/SEED STORAGE 2S ALBUMIN SUPERFAMILY PROTEIN-RELATED"/>
    <property type="match status" value="1"/>
</dbReference>
<dbReference type="GeneID" id="103696838"/>
<evidence type="ECO:0000256" key="6">
    <source>
        <dbReference type="SAM" id="SignalP"/>
    </source>
</evidence>
<evidence type="ECO:0000256" key="1">
    <source>
        <dbReference type="ARBA" id="ARBA00009748"/>
    </source>
</evidence>
<dbReference type="SMART" id="SM00499">
    <property type="entry name" value="AAI"/>
    <property type="match status" value="1"/>
</dbReference>
<evidence type="ECO:0000256" key="4">
    <source>
        <dbReference type="ARBA" id="ARBA00023180"/>
    </source>
</evidence>
<feature type="signal peptide" evidence="6">
    <location>
        <begin position="1"/>
        <end position="27"/>
    </location>
</feature>
<dbReference type="InterPro" id="IPR016140">
    <property type="entry name" value="Bifunc_inhib/LTP/seed_store"/>
</dbReference>
<dbReference type="PRINTS" id="PR00382">
    <property type="entry name" value="LIPIDTRNSFER"/>
</dbReference>
<dbReference type="InterPro" id="IPR000528">
    <property type="entry name" value="Plant_nsLTP"/>
</dbReference>
<keyword evidence="3" id="KW-1015">Disulfide bond</keyword>
<dbReference type="KEGG" id="pda:103696838"/>
<evidence type="ECO:0000313" key="9">
    <source>
        <dbReference type="RefSeq" id="XP_008776783.2"/>
    </source>
</evidence>
<gene>
    <name evidence="9" type="primary">LOC103696838</name>
</gene>
<dbReference type="Pfam" id="PF14368">
    <property type="entry name" value="LTP_2"/>
    <property type="match status" value="1"/>
</dbReference>
<keyword evidence="2 6" id="KW-0732">Signal</keyword>
<protein>
    <submittedName>
        <fullName evidence="9">Non-specific lipid transfer protein GPI-anchored 19-like</fullName>
    </submittedName>
</protein>
<reference evidence="9" key="2">
    <citation type="submission" date="2025-08" db="UniProtKB">
        <authorList>
            <consortium name="RefSeq"/>
        </authorList>
    </citation>
    <scope>IDENTIFICATION</scope>
    <source>
        <tissue evidence="9">Young leaves</tissue>
    </source>
</reference>
<feature type="chain" id="PRO_5034899955" evidence="6">
    <location>
        <begin position="28"/>
        <end position="177"/>
    </location>
</feature>
<sequence length="177" mass="18093">MEKIKCFSIAMSILAAILTAPATPVAGQISKACTGSISSFTPCLKYLMATAIAGGSPTKECCSALTGLIGLRMDCTCLILTGNVPFNVPFNQTLAMSLPSMCGLMSIPLQCKGTAMTLPGPGPVASTPALLPLPPLRSEPSPPLPSPSSPLVPASPPKRSGVLPPRGFLRGDIPLCC</sequence>
<dbReference type="GO" id="GO:0006869">
    <property type="term" value="P:lipid transport"/>
    <property type="evidence" value="ECO:0007669"/>
    <property type="project" value="InterPro"/>
</dbReference>
<feature type="domain" description="Bifunctional inhibitor/plant lipid transfer protein/seed storage helical" evidence="7">
    <location>
        <begin position="33"/>
        <end position="111"/>
    </location>
</feature>
<name>A0A8B7BHR4_PHODC</name>
<dbReference type="AlphaFoldDB" id="A0A8B7BHR4"/>
<proteinExistence type="inferred from homology"/>
<evidence type="ECO:0000259" key="7">
    <source>
        <dbReference type="SMART" id="SM00499"/>
    </source>
</evidence>
<accession>A0A8B7BHR4</accession>
<evidence type="ECO:0000256" key="2">
    <source>
        <dbReference type="ARBA" id="ARBA00022729"/>
    </source>
</evidence>
<dbReference type="CDD" id="cd00010">
    <property type="entry name" value="AAI_LTSS"/>
    <property type="match status" value="1"/>
</dbReference>
<reference evidence="8" key="1">
    <citation type="journal article" date="2019" name="Nat. Commun.">
        <title>Genome-wide association mapping of date palm fruit traits.</title>
        <authorList>
            <person name="Hazzouri K.M."/>
            <person name="Gros-Balthazard M."/>
            <person name="Flowers J.M."/>
            <person name="Copetti D."/>
            <person name="Lemansour A."/>
            <person name="Lebrun M."/>
            <person name="Masmoudi K."/>
            <person name="Ferrand S."/>
            <person name="Dhar M.I."/>
            <person name="Fresquez Z.A."/>
            <person name="Rosas U."/>
            <person name="Zhang J."/>
            <person name="Talag J."/>
            <person name="Lee S."/>
            <person name="Kudrna D."/>
            <person name="Powell R.F."/>
            <person name="Leitch I.J."/>
            <person name="Krueger R.R."/>
            <person name="Wing R.A."/>
            <person name="Amiri K.M.A."/>
            <person name="Purugganan M.D."/>
        </authorList>
    </citation>
    <scope>NUCLEOTIDE SEQUENCE [LARGE SCALE GENOMIC DNA]</scope>
    <source>
        <strain evidence="8">cv. Khalas</strain>
    </source>
</reference>
<evidence type="ECO:0000256" key="3">
    <source>
        <dbReference type="ARBA" id="ARBA00023157"/>
    </source>
</evidence>